<dbReference type="Proteomes" id="UP000001312">
    <property type="component" value="Unassembled WGS sequence"/>
</dbReference>
<evidence type="ECO:0000313" key="1">
    <source>
        <dbReference type="EMBL" id="EDO04469.1"/>
    </source>
</evidence>
<dbReference type="EMBL" id="CH476629">
    <property type="protein sequence ID" value="EDO04469.1"/>
    <property type="molecule type" value="Genomic_DNA"/>
</dbReference>
<dbReference type="KEGG" id="ssl:SS1G_06952"/>
<dbReference type="HOGENOM" id="CLU_3368754_0_0_1"/>
<name>A7ENQ3_SCLS1</name>
<organism evidence="1 2">
    <name type="scientific">Sclerotinia sclerotiorum (strain ATCC 18683 / 1980 / Ss-1)</name>
    <name type="common">White mold</name>
    <name type="synonym">Whetzelinia sclerotiorum</name>
    <dbReference type="NCBI Taxonomy" id="665079"/>
    <lineage>
        <taxon>Eukaryota</taxon>
        <taxon>Fungi</taxon>
        <taxon>Dikarya</taxon>
        <taxon>Ascomycota</taxon>
        <taxon>Pezizomycotina</taxon>
        <taxon>Leotiomycetes</taxon>
        <taxon>Helotiales</taxon>
        <taxon>Sclerotiniaceae</taxon>
        <taxon>Sclerotinia</taxon>
    </lineage>
</organism>
<sequence length="35" mass="3932">MVEGAAQKQGDMVYENFEKGRALKTRCFISRRPGG</sequence>
<gene>
    <name evidence="1" type="ORF">SS1G_06952</name>
</gene>
<protein>
    <submittedName>
        <fullName evidence="1">Uncharacterized protein</fullName>
    </submittedName>
</protein>
<proteinExistence type="predicted"/>
<reference evidence="2" key="1">
    <citation type="journal article" date="2011" name="PLoS Genet.">
        <title>Genomic analysis of the necrotrophic fungal pathogens Sclerotinia sclerotiorum and Botrytis cinerea.</title>
        <authorList>
            <person name="Amselem J."/>
            <person name="Cuomo C.A."/>
            <person name="van Kan J.A."/>
            <person name="Viaud M."/>
            <person name="Benito E.P."/>
            <person name="Couloux A."/>
            <person name="Coutinho P.M."/>
            <person name="de Vries R.P."/>
            <person name="Dyer P.S."/>
            <person name="Fillinger S."/>
            <person name="Fournier E."/>
            <person name="Gout L."/>
            <person name="Hahn M."/>
            <person name="Kohn L."/>
            <person name="Lapalu N."/>
            <person name="Plummer K.M."/>
            <person name="Pradier J.M."/>
            <person name="Quevillon E."/>
            <person name="Sharon A."/>
            <person name="Simon A."/>
            <person name="ten Have A."/>
            <person name="Tudzynski B."/>
            <person name="Tudzynski P."/>
            <person name="Wincker P."/>
            <person name="Andrew M."/>
            <person name="Anthouard V."/>
            <person name="Beever R.E."/>
            <person name="Beffa R."/>
            <person name="Benoit I."/>
            <person name="Bouzid O."/>
            <person name="Brault B."/>
            <person name="Chen Z."/>
            <person name="Choquer M."/>
            <person name="Collemare J."/>
            <person name="Cotton P."/>
            <person name="Danchin E.G."/>
            <person name="Da Silva C."/>
            <person name="Gautier A."/>
            <person name="Giraud C."/>
            <person name="Giraud T."/>
            <person name="Gonzalez C."/>
            <person name="Grossetete S."/>
            <person name="Guldener U."/>
            <person name="Henrissat B."/>
            <person name="Howlett B.J."/>
            <person name="Kodira C."/>
            <person name="Kretschmer M."/>
            <person name="Lappartient A."/>
            <person name="Leroch M."/>
            <person name="Levis C."/>
            <person name="Mauceli E."/>
            <person name="Neuveglise C."/>
            <person name="Oeser B."/>
            <person name="Pearson M."/>
            <person name="Poulain J."/>
            <person name="Poussereau N."/>
            <person name="Quesneville H."/>
            <person name="Rascle C."/>
            <person name="Schumacher J."/>
            <person name="Segurens B."/>
            <person name="Sexton A."/>
            <person name="Silva E."/>
            <person name="Sirven C."/>
            <person name="Soanes D.M."/>
            <person name="Talbot N.J."/>
            <person name="Templeton M."/>
            <person name="Yandava C."/>
            <person name="Yarden O."/>
            <person name="Zeng Q."/>
            <person name="Rollins J.A."/>
            <person name="Lebrun M.H."/>
            <person name="Dickman M."/>
        </authorList>
    </citation>
    <scope>NUCLEOTIDE SEQUENCE [LARGE SCALE GENOMIC DNA]</scope>
    <source>
        <strain evidence="2">ATCC 18683 / 1980 / Ss-1</strain>
    </source>
</reference>
<dbReference type="AlphaFoldDB" id="A7ENQ3"/>
<evidence type="ECO:0000313" key="2">
    <source>
        <dbReference type="Proteomes" id="UP000001312"/>
    </source>
</evidence>
<keyword evidence="2" id="KW-1185">Reference proteome</keyword>
<dbReference type="InParanoid" id="A7ENQ3"/>
<dbReference type="RefSeq" id="XP_001591506.1">
    <property type="nucleotide sequence ID" value="XM_001591456.1"/>
</dbReference>
<dbReference type="GeneID" id="5488238"/>
<accession>A7ENQ3</accession>